<comment type="caution">
    <text evidence="1">The sequence shown here is derived from an EMBL/GenBank/DDBJ whole genome shotgun (WGS) entry which is preliminary data.</text>
</comment>
<protein>
    <submittedName>
        <fullName evidence="1">Uncharacterized protein</fullName>
    </submittedName>
</protein>
<name>A0A9Q0S927_9DIPT</name>
<evidence type="ECO:0000313" key="1">
    <source>
        <dbReference type="EMBL" id="KAJ6649837.1"/>
    </source>
</evidence>
<reference evidence="1" key="1">
    <citation type="submission" date="2022-07" db="EMBL/GenBank/DDBJ databases">
        <authorList>
            <person name="Trinca V."/>
            <person name="Uliana J.V.C."/>
            <person name="Torres T.T."/>
            <person name="Ward R.J."/>
            <person name="Monesi N."/>
        </authorList>
    </citation>
    <scope>NUCLEOTIDE SEQUENCE</scope>
    <source>
        <strain evidence="1">HSMRA1968</strain>
        <tissue evidence="1">Whole embryos</tissue>
    </source>
</reference>
<dbReference type="AlphaFoldDB" id="A0A9Q0S927"/>
<keyword evidence="2" id="KW-1185">Reference proteome</keyword>
<dbReference type="Proteomes" id="UP001151699">
    <property type="component" value="Chromosome A"/>
</dbReference>
<proteinExistence type="predicted"/>
<accession>A0A9Q0S927</accession>
<evidence type="ECO:0000313" key="2">
    <source>
        <dbReference type="Proteomes" id="UP001151699"/>
    </source>
</evidence>
<organism evidence="1 2">
    <name type="scientific">Pseudolycoriella hygida</name>
    <dbReference type="NCBI Taxonomy" id="35572"/>
    <lineage>
        <taxon>Eukaryota</taxon>
        <taxon>Metazoa</taxon>
        <taxon>Ecdysozoa</taxon>
        <taxon>Arthropoda</taxon>
        <taxon>Hexapoda</taxon>
        <taxon>Insecta</taxon>
        <taxon>Pterygota</taxon>
        <taxon>Neoptera</taxon>
        <taxon>Endopterygota</taxon>
        <taxon>Diptera</taxon>
        <taxon>Nematocera</taxon>
        <taxon>Sciaroidea</taxon>
        <taxon>Sciaridae</taxon>
        <taxon>Pseudolycoriella</taxon>
    </lineage>
</organism>
<gene>
    <name evidence="1" type="ORF">Bhyg_05078</name>
</gene>
<dbReference type="EMBL" id="WJQU01000001">
    <property type="protein sequence ID" value="KAJ6649837.1"/>
    <property type="molecule type" value="Genomic_DNA"/>
</dbReference>
<sequence>MCAIAIIGLKCNPFESKCALHQLNCMQNTFEINIKYVMSVFKPLTQKIRKSSRKIVKEIEKLKIYCSGGYKKIQPRVFGRAVLTMVHPSIIEAEVDNCKDHFPHSVRRLKKRETSNYSADIQQCSTSTACGSKQQKVELPEKEILTCQIVPCKNKAVDHVYDVRFQKITPCTKLALFRRQSTAPEFV</sequence>